<accession>K8FCV1</accession>
<name>K8FCV1_9CHLO</name>
<reference evidence="3 4" key="1">
    <citation type="submission" date="2011-10" db="EMBL/GenBank/DDBJ databases">
        <authorList>
            <person name="Genoscope - CEA"/>
        </authorList>
    </citation>
    <scope>NUCLEOTIDE SEQUENCE [LARGE SCALE GENOMIC DNA]</scope>
    <source>
        <strain evidence="3 4">RCC 1105</strain>
    </source>
</reference>
<gene>
    <name evidence="3" type="ordered locus">Bathy15g00220</name>
</gene>
<feature type="coiled-coil region" evidence="1">
    <location>
        <begin position="847"/>
        <end position="1106"/>
    </location>
</feature>
<feature type="compositionally biased region" description="Basic and acidic residues" evidence="2">
    <location>
        <begin position="91"/>
        <end position="110"/>
    </location>
</feature>
<dbReference type="EMBL" id="FO082264">
    <property type="protein sequence ID" value="CCO19873.1"/>
    <property type="molecule type" value="Genomic_DNA"/>
</dbReference>
<dbReference type="GeneID" id="19011422"/>
<evidence type="ECO:0000313" key="4">
    <source>
        <dbReference type="Proteomes" id="UP000198341"/>
    </source>
</evidence>
<evidence type="ECO:0000256" key="1">
    <source>
        <dbReference type="SAM" id="Coils"/>
    </source>
</evidence>
<feature type="compositionally biased region" description="Low complexity" evidence="2">
    <location>
        <begin position="135"/>
        <end position="150"/>
    </location>
</feature>
<feature type="region of interest" description="Disordered" evidence="2">
    <location>
        <begin position="135"/>
        <end position="192"/>
    </location>
</feature>
<sequence>MKTIETSSTSSASSFFSTAAKKKKTMKMSLGLKRRTPSSSLLGRLVVRAAATDATDENESSSSSSSSSSSVVKQQQSNENVEFDFSAIGGGEKEAKNIKKEEEEEQRRSLVDPLSPEFTKIDDSIQSVTSGGILKKASSSSSLPSSSANSTTVVVEEEEEEEEEKEEEKEEKDVASPSSSSPSTSSSLQQQDKKNALLGAASIGALAAGFGASALSSAIEGFAPMAAFEQLVGLGATLKYGPEVLKPLLSERGRQEAKISAAEKIEEVLKDESIFNFMKSTGNKDLDERLKKAMSGGDLDWESQDAKVLRAIVTDFVSDTDFQLMSQGERLKALQTLPEKLEKAQDLVYKAQKEAAEFESQVKSAKLEARMALDKRTKEIQDLQRSSEQTVSALTNQISLLSGQNLNNREAIENLKQELLDAKKELEKFENMERDQTQDFLNAEAQNTKVIDEIRNQAKLAERALLEQMEFVRNETKNEIETFKADMEVQEQKMRADMAEELEKKKQTLEVQMSIPLEKANARIVDLEQKYHDISVKLIQRKHELAIANELLKSVQNELFTREQAHDEEIQSIQEELTKAKNEISLLEASIIEATENEGMRVANIERQLANEKFAHESAKLASYEAETALKEAELAFDAEKKQLLVNLAQQLENEKKDYEKDAEMAVKEIEMIELEVEESKKTKISLEQELTKMHQHYEETTLRANERNRSLQSELENMKNRVQASAAKAEEMEKAQMEALQQIQMERANFASEKEEMLQEKEEMRQEFQANSKQYEREISNLHERVKKEQSNAKTFRDALMHAEERVQGFMQKITTLQTELDSKTDLSEDYKARLDKAQNYAMKVKMEAEMKVKEQMKKVWELERTLQEKDSAVESLKQELHEASQAALNLVEPSEIEEMQRNMELLNAQKMEKEEDASNARADLLAQRMVNSSLVEQKQELEDKNRALRQDVVTRQRYENSVHLKNIQETEQKLKDTQRNYESMKQTFQNAAKENIELKRELSQTVQIENAAKDEVRRLTALANELENRLAEADNHALRTTETLAKVKEEAQIEAMKIVSETKERAKQAESLLMKERTESAVTYSALELQLGSLQMELDKEKKQTSVLFSELDLKKEKLSTFQSEFEEREARAVEKVREDFHYQMRALEEKVLIAEAATRDAEMRAEALQQLAEKAEDDSARTFDAAVKAVTEATNNSAAAAAATAPAAPAPITPTSTVITAQSSSVDLTTTSNKTPLSKMKKADLVAACEAMNLDAAGTVPVLRARLRAADY</sequence>
<feature type="compositionally biased region" description="Low complexity" evidence="2">
    <location>
        <begin position="60"/>
        <end position="80"/>
    </location>
</feature>
<evidence type="ECO:0000256" key="2">
    <source>
        <dbReference type="SAM" id="MobiDB-lite"/>
    </source>
</evidence>
<feature type="region of interest" description="Disordered" evidence="2">
    <location>
        <begin position="52"/>
        <end position="115"/>
    </location>
</feature>
<feature type="compositionally biased region" description="Low complexity" evidence="2">
    <location>
        <begin position="176"/>
        <end position="187"/>
    </location>
</feature>
<feature type="compositionally biased region" description="Low complexity" evidence="2">
    <location>
        <begin position="1"/>
        <end position="19"/>
    </location>
</feature>
<feature type="region of interest" description="Disordered" evidence="2">
    <location>
        <begin position="1"/>
        <end position="36"/>
    </location>
</feature>
<feature type="coiled-coil region" evidence="1">
    <location>
        <begin position="563"/>
        <end position="597"/>
    </location>
</feature>
<organism evidence="3 4">
    <name type="scientific">Bathycoccus prasinos</name>
    <dbReference type="NCBI Taxonomy" id="41875"/>
    <lineage>
        <taxon>Eukaryota</taxon>
        <taxon>Viridiplantae</taxon>
        <taxon>Chlorophyta</taxon>
        <taxon>Mamiellophyceae</taxon>
        <taxon>Mamiellales</taxon>
        <taxon>Bathycoccaceae</taxon>
        <taxon>Bathycoccus</taxon>
    </lineage>
</organism>
<keyword evidence="4" id="KW-1185">Reference proteome</keyword>
<feature type="compositionally biased region" description="Basic residues" evidence="2">
    <location>
        <begin position="20"/>
        <end position="36"/>
    </location>
</feature>
<feature type="coiled-coil region" evidence="1">
    <location>
        <begin position="405"/>
        <end position="439"/>
    </location>
</feature>
<dbReference type="KEGG" id="bpg:Bathy15g00220"/>
<proteinExistence type="predicted"/>
<feature type="compositionally biased region" description="Acidic residues" evidence="2">
    <location>
        <begin position="155"/>
        <end position="170"/>
    </location>
</feature>
<feature type="coiled-coil region" evidence="1">
    <location>
        <begin position="466"/>
        <end position="493"/>
    </location>
</feature>
<feature type="coiled-coil region" evidence="1">
    <location>
        <begin position="642"/>
        <end position="821"/>
    </location>
</feature>
<keyword evidence="1" id="KW-0175">Coiled coil</keyword>
<dbReference type="RefSeq" id="XP_007508787.1">
    <property type="nucleotide sequence ID" value="XM_007508725.1"/>
</dbReference>
<protein>
    <submittedName>
        <fullName evidence="3">Unnamed protein product</fullName>
    </submittedName>
</protein>
<feature type="coiled-coil region" evidence="1">
    <location>
        <begin position="341"/>
        <end position="375"/>
    </location>
</feature>
<evidence type="ECO:0000313" key="3">
    <source>
        <dbReference type="EMBL" id="CCO19873.1"/>
    </source>
</evidence>
<dbReference type="Proteomes" id="UP000198341">
    <property type="component" value="Chromosome 15"/>
</dbReference>
<dbReference type="AlphaFoldDB" id="K8FCV1"/>